<evidence type="ECO:0000313" key="2">
    <source>
        <dbReference type="EMBL" id="MDH5835547.1"/>
    </source>
</evidence>
<protein>
    <recommendedName>
        <fullName evidence="4">Prepilin-type N-terminal cleavage/methylation domain-containing protein</fullName>
    </recommendedName>
</protein>
<evidence type="ECO:0000256" key="1">
    <source>
        <dbReference type="SAM" id="Phobius"/>
    </source>
</evidence>
<dbReference type="RefSeq" id="WP_280580352.1">
    <property type="nucleotide sequence ID" value="NZ_JARXRO010000020.1"/>
</dbReference>
<sequence length="290" mass="30505">MSRSRLRRGAAATTMAGFGLTELMIAMVLGLIVIGAAFAIFQTSQTTFRSNEGLSRIQETARAAFELISRDVRAAGGSACSNFSAVEGADARTIQFRDNAVSGTTDSLRVVSGDDTAYRVVGSTAGSVTLHADDVDAASDVFAVNDFLILCNARKTHVVRATGVTGHTVTFAALPGGYVPTADIYAPPAAVVLARYRDVNWFVAGHGRPGGGSSLFVSRNGGDPEEVAEGVEGIAFSYLETGEDDYVDTPADWRQVVAVRVTMTLVGADVDGNQLRRTASNVVSMRGRTL</sequence>
<keyword evidence="1" id="KW-0812">Transmembrane</keyword>
<dbReference type="EMBL" id="JARXRO010000020">
    <property type="protein sequence ID" value="MDH5835547.1"/>
    <property type="molecule type" value="Genomic_DNA"/>
</dbReference>
<dbReference type="Proteomes" id="UP001156873">
    <property type="component" value="Unassembled WGS sequence"/>
</dbReference>
<feature type="transmembrane region" description="Helical" evidence="1">
    <location>
        <begin position="20"/>
        <end position="41"/>
    </location>
</feature>
<evidence type="ECO:0000313" key="3">
    <source>
        <dbReference type="Proteomes" id="UP001156873"/>
    </source>
</evidence>
<proteinExistence type="predicted"/>
<accession>A0ABT6JY93</accession>
<keyword evidence="1" id="KW-1133">Transmembrane helix</keyword>
<organism evidence="2 3">
    <name type="scientific">Luteimonas kalidii</name>
    <dbReference type="NCBI Taxonomy" id="3042025"/>
    <lineage>
        <taxon>Bacteria</taxon>
        <taxon>Pseudomonadati</taxon>
        <taxon>Pseudomonadota</taxon>
        <taxon>Gammaproteobacteria</taxon>
        <taxon>Lysobacterales</taxon>
        <taxon>Lysobacteraceae</taxon>
        <taxon>Luteimonas</taxon>
    </lineage>
</organism>
<keyword evidence="3" id="KW-1185">Reference proteome</keyword>
<reference evidence="2 3" key="1">
    <citation type="submission" date="2023-04" db="EMBL/GenBank/DDBJ databases">
        <title>Luteimonas sp. M1R5S59.</title>
        <authorList>
            <person name="Sun J.-Q."/>
        </authorList>
    </citation>
    <scope>NUCLEOTIDE SEQUENCE [LARGE SCALE GENOMIC DNA]</scope>
    <source>
        <strain evidence="2 3">M1R5S59</strain>
    </source>
</reference>
<gene>
    <name evidence="2" type="ORF">QFW81_16670</name>
</gene>
<name>A0ABT6JY93_9GAMM</name>
<evidence type="ECO:0008006" key="4">
    <source>
        <dbReference type="Google" id="ProtNLM"/>
    </source>
</evidence>
<comment type="caution">
    <text evidence="2">The sequence shown here is derived from an EMBL/GenBank/DDBJ whole genome shotgun (WGS) entry which is preliminary data.</text>
</comment>
<keyword evidence="1" id="KW-0472">Membrane</keyword>